<evidence type="ECO:0008006" key="2">
    <source>
        <dbReference type="Google" id="ProtNLM"/>
    </source>
</evidence>
<evidence type="ECO:0000313" key="1">
    <source>
        <dbReference type="EMBL" id="KKL23380.1"/>
    </source>
</evidence>
<protein>
    <recommendedName>
        <fullName evidence="2">DUF1353 domain-containing protein</fullName>
    </recommendedName>
</protein>
<dbReference type="EMBL" id="LAZR01036996">
    <property type="protein sequence ID" value="KKL23380.1"/>
    <property type="molecule type" value="Genomic_DNA"/>
</dbReference>
<name>A0A0F9BND9_9ZZZZ</name>
<dbReference type="InterPro" id="IPR010767">
    <property type="entry name" value="Phage_CGC-2007_Cje0229"/>
</dbReference>
<reference evidence="1" key="1">
    <citation type="journal article" date="2015" name="Nature">
        <title>Complex archaea that bridge the gap between prokaryotes and eukaryotes.</title>
        <authorList>
            <person name="Spang A."/>
            <person name="Saw J.H."/>
            <person name="Jorgensen S.L."/>
            <person name="Zaremba-Niedzwiedzka K."/>
            <person name="Martijn J."/>
            <person name="Lind A.E."/>
            <person name="van Eijk R."/>
            <person name="Schleper C."/>
            <person name="Guy L."/>
            <person name="Ettema T.J."/>
        </authorList>
    </citation>
    <scope>NUCLEOTIDE SEQUENCE</scope>
</reference>
<sequence length="141" mass="16922">MSSFTSRLEVTPLDDGRKWRLLRAFYYWVGDEFSKETIEIPAGFITDFASSPRLFWVVVSPWGKYGKAAVVHDWLYQNQERLRWTVVHFEHESRCEWLWVEVTRKEADDIFLEAMEVLGVAPWRRKLMYWGVRAFGRLAWK</sequence>
<gene>
    <name evidence="1" type="ORF">LCGC14_2425980</name>
</gene>
<dbReference type="Pfam" id="PF07087">
    <property type="entry name" value="DUF1353"/>
    <property type="match status" value="1"/>
</dbReference>
<proteinExistence type="predicted"/>
<comment type="caution">
    <text evidence="1">The sequence shown here is derived from an EMBL/GenBank/DDBJ whole genome shotgun (WGS) entry which is preliminary data.</text>
</comment>
<dbReference type="AlphaFoldDB" id="A0A0F9BND9"/>
<organism evidence="1">
    <name type="scientific">marine sediment metagenome</name>
    <dbReference type="NCBI Taxonomy" id="412755"/>
    <lineage>
        <taxon>unclassified sequences</taxon>
        <taxon>metagenomes</taxon>
        <taxon>ecological metagenomes</taxon>
    </lineage>
</organism>
<accession>A0A0F9BND9</accession>